<feature type="domain" description="Biotin carboxylation" evidence="7">
    <location>
        <begin position="1"/>
        <end position="445"/>
    </location>
</feature>
<dbReference type="EMBL" id="UINC01029671">
    <property type="protein sequence ID" value="SVB12782.1"/>
    <property type="molecule type" value="Genomic_DNA"/>
</dbReference>
<dbReference type="PROSITE" id="PS50979">
    <property type="entry name" value="BC"/>
    <property type="match status" value="1"/>
</dbReference>
<evidence type="ECO:0008006" key="9">
    <source>
        <dbReference type="Google" id="ProtNLM"/>
    </source>
</evidence>
<protein>
    <recommendedName>
        <fullName evidence="9">Pyruvate carboxylase subunit A</fullName>
    </recommendedName>
</protein>
<feature type="domain" description="ATP-grasp" evidence="6">
    <location>
        <begin position="120"/>
        <end position="316"/>
    </location>
</feature>
<dbReference type="Pfam" id="PF00289">
    <property type="entry name" value="Biotin_carb_N"/>
    <property type="match status" value="1"/>
</dbReference>
<dbReference type="InterPro" id="IPR011054">
    <property type="entry name" value="Rudment_hybrid_motif"/>
</dbReference>
<dbReference type="SUPFAM" id="SSF52440">
    <property type="entry name" value="PreATP-grasp domain"/>
    <property type="match status" value="1"/>
</dbReference>
<dbReference type="AlphaFoldDB" id="A0A382BHN2"/>
<evidence type="ECO:0000259" key="7">
    <source>
        <dbReference type="PROSITE" id="PS50979"/>
    </source>
</evidence>
<feature type="region of interest" description="Disordered" evidence="5">
    <location>
        <begin position="471"/>
        <end position="495"/>
    </location>
</feature>
<sequence length="495" mass="53802">VIHSVLIANRGEIALRIVRAVRDLGLRAITVYSEADKLAPHVLLADEAYEIGPPPASESYLCVDRLIEVARVAQADAVHPGYGFLAERADFAQAVESAGIIFIGPMPETIAAMGDKTEARKRMAAAGVPIVPGAIEAVSSASEALRASEELGFPVLLKAVSGGGGKGMRVVERPEELERSFTAATREAEGAFGDGRIYVESYVDRPRHVEVQILGDNYGNLVHLGERECSIQRRHQKLIEEAPSPLLTAQERSVIGEVALTAARAVDYRGAGTVEFLYQGDNYYFLEMNTRLQVEHPVTELITGIDLVEWQLRVASGEPLGFSQGDITLTGHAIECRITAEDPHAGFLPSTGTISHLEVPAGLGVRWDGGVLEGLEVSRHYDPLLGKLITHGSDRLSAVVRMARALDEFEVVGVKTSAFFHRRVMEETDFLAGNLSVAYLDEHPDVLSPRASEDDLVIAAAAAALMEDYHRRRHRPPRLNRGNAGNQMSAWRASK</sequence>
<keyword evidence="1" id="KW-0436">Ligase</keyword>
<reference evidence="8" key="1">
    <citation type="submission" date="2018-05" db="EMBL/GenBank/DDBJ databases">
        <authorList>
            <person name="Lanie J.A."/>
            <person name="Ng W.-L."/>
            <person name="Kazmierczak K.M."/>
            <person name="Andrzejewski T.M."/>
            <person name="Davidsen T.M."/>
            <person name="Wayne K.J."/>
            <person name="Tettelin H."/>
            <person name="Glass J.I."/>
            <person name="Rusch D."/>
            <person name="Podicherti R."/>
            <person name="Tsui H.-C.T."/>
            <person name="Winkler M.E."/>
        </authorList>
    </citation>
    <scope>NUCLEOTIDE SEQUENCE</scope>
</reference>
<dbReference type="GO" id="GO:0016874">
    <property type="term" value="F:ligase activity"/>
    <property type="evidence" value="ECO:0007669"/>
    <property type="project" value="UniProtKB-KW"/>
</dbReference>
<dbReference type="InterPro" id="IPR011764">
    <property type="entry name" value="Biotin_carboxylation_dom"/>
</dbReference>
<evidence type="ECO:0000256" key="2">
    <source>
        <dbReference type="ARBA" id="ARBA00022741"/>
    </source>
</evidence>
<accession>A0A382BHN2</accession>
<evidence type="ECO:0000256" key="3">
    <source>
        <dbReference type="ARBA" id="ARBA00022840"/>
    </source>
</evidence>
<feature type="non-terminal residue" evidence="8">
    <location>
        <position position="1"/>
    </location>
</feature>
<dbReference type="InterPro" id="IPR050856">
    <property type="entry name" value="Biotin_carboxylase_complex"/>
</dbReference>
<dbReference type="SUPFAM" id="SSF56059">
    <property type="entry name" value="Glutathione synthetase ATP-binding domain-like"/>
    <property type="match status" value="1"/>
</dbReference>
<dbReference type="Pfam" id="PF02785">
    <property type="entry name" value="Biotin_carb_C"/>
    <property type="match status" value="1"/>
</dbReference>
<dbReference type="Gene3D" id="3.30.470.20">
    <property type="entry name" value="ATP-grasp fold, B domain"/>
    <property type="match status" value="1"/>
</dbReference>
<keyword evidence="3" id="KW-0067">ATP-binding</keyword>
<dbReference type="InterPro" id="IPR005482">
    <property type="entry name" value="Biotin_COase_C"/>
</dbReference>
<evidence type="ECO:0000256" key="5">
    <source>
        <dbReference type="SAM" id="MobiDB-lite"/>
    </source>
</evidence>
<dbReference type="FunFam" id="3.30.470.20:FF:000028">
    <property type="entry name" value="Methylcrotonoyl-CoA carboxylase subunit alpha, mitochondrial"/>
    <property type="match status" value="1"/>
</dbReference>
<gene>
    <name evidence="8" type="ORF">METZ01_LOCUS165636</name>
</gene>
<dbReference type="SUPFAM" id="SSF51246">
    <property type="entry name" value="Rudiment single hybrid motif"/>
    <property type="match status" value="1"/>
</dbReference>
<dbReference type="SMART" id="SM00878">
    <property type="entry name" value="Biotin_carb_C"/>
    <property type="match status" value="1"/>
</dbReference>
<dbReference type="GO" id="GO:0005524">
    <property type="term" value="F:ATP binding"/>
    <property type="evidence" value="ECO:0007669"/>
    <property type="project" value="UniProtKB-KW"/>
</dbReference>
<evidence type="ECO:0000256" key="1">
    <source>
        <dbReference type="ARBA" id="ARBA00022598"/>
    </source>
</evidence>
<keyword evidence="4" id="KW-0092">Biotin</keyword>
<evidence type="ECO:0000259" key="6">
    <source>
        <dbReference type="PROSITE" id="PS50975"/>
    </source>
</evidence>
<dbReference type="InterPro" id="IPR011761">
    <property type="entry name" value="ATP-grasp"/>
</dbReference>
<dbReference type="NCBIfam" id="NF006367">
    <property type="entry name" value="PRK08591.1"/>
    <property type="match status" value="1"/>
</dbReference>
<dbReference type="FunFam" id="3.40.50.20:FF:000010">
    <property type="entry name" value="Propionyl-CoA carboxylase subunit alpha"/>
    <property type="match status" value="1"/>
</dbReference>
<dbReference type="PROSITE" id="PS50975">
    <property type="entry name" value="ATP_GRASP"/>
    <property type="match status" value="1"/>
</dbReference>
<dbReference type="InterPro" id="IPR016185">
    <property type="entry name" value="PreATP-grasp_dom_sf"/>
</dbReference>
<organism evidence="8">
    <name type="scientific">marine metagenome</name>
    <dbReference type="NCBI Taxonomy" id="408172"/>
    <lineage>
        <taxon>unclassified sequences</taxon>
        <taxon>metagenomes</taxon>
        <taxon>ecological metagenomes</taxon>
    </lineage>
</organism>
<dbReference type="PANTHER" id="PTHR18866">
    <property type="entry name" value="CARBOXYLASE:PYRUVATE/ACETYL-COA/PROPIONYL-COA CARBOXYLASE"/>
    <property type="match status" value="1"/>
</dbReference>
<dbReference type="FunFam" id="3.30.1490.20:FF:000003">
    <property type="entry name" value="acetyl-CoA carboxylase isoform X1"/>
    <property type="match status" value="1"/>
</dbReference>
<name>A0A382BHN2_9ZZZZ</name>
<dbReference type="GO" id="GO:0046872">
    <property type="term" value="F:metal ion binding"/>
    <property type="evidence" value="ECO:0007669"/>
    <property type="project" value="InterPro"/>
</dbReference>
<evidence type="ECO:0000313" key="8">
    <source>
        <dbReference type="EMBL" id="SVB12782.1"/>
    </source>
</evidence>
<keyword evidence="2" id="KW-0547">Nucleotide-binding</keyword>
<dbReference type="InterPro" id="IPR005479">
    <property type="entry name" value="CPAse_ATP-bd"/>
</dbReference>
<dbReference type="InterPro" id="IPR005481">
    <property type="entry name" value="BC-like_N"/>
</dbReference>
<evidence type="ECO:0000256" key="4">
    <source>
        <dbReference type="ARBA" id="ARBA00023267"/>
    </source>
</evidence>
<proteinExistence type="predicted"/>
<dbReference type="PROSITE" id="PS00867">
    <property type="entry name" value="CPSASE_2"/>
    <property type="match status" value="1"/>
</dbReference>
<dbReference type="PANTHER" id="PTHR18866:SF33">
    <property type="entry name" value="METHYLCROTONOYL-COA CARBOXYLASE SUBUNIT ALPHA, MITOCHONDRIAL-RELATED"/>
    <property type="match status" value="1"/>
</dbReference>
<dbReference type="Pfam" id="PF02786">
    <property type="entry name" value="CPSase_L_D2"/>
    <property type="match status" value="1"/>
</dbReference>